<proteinExistence type="predicted"/>
<organism evidence="2 3">
    <name type="scientific">Galerina marginata (strain CBS 339.88)</name>
    <dbReference type="NCBI Taxonomy" id="685588"/>
    <lineage>
        <taxon>Eukaryota</taxon>
        <taxon>Fungi</taxon>
        <taxon>Dikarya</taxon>
        <taxon>Basidiomycota</taxon>
        <taxon>Agaricomycotina</taxon>
        <taxon>Agaricomycetes</taxon>
        <taxon>Agaricomycetidae</taxon>
        <taxon>Agaricales</taxon>
        <taxon>Agaricineae</taxon>
        <taxon>Strophariaceae</taxon>
        <taxon>Galerina</taxon>
    </lineage>
</organism>
<keyword evidence="3" id="KW-1185">Reference proteome</keyword>
<reference evidence="3" key="1">
    <citation type="journal article" date="2014" name="Proc. Natl. Acad. Sci. U.S.A.">
        <title>Extensive sampling of basidiomycete genomes demonstrates inadequacy of the white-rot/brown-rot paradigm for wood decay fungi.</title>
        <authorList>
            <person name="Riley R."/>
            <person name="Salamov A.A."/>
            <person name="Brown D.W."/>
            <person name="Nagy L.G."/>
            <person name="Floudas D."/>
            <person name="Held B.W."/>
            <person name="Levasseur A."/>
            <person name="Lombard V."/>
            <person name="Morin E."/>
            <person name="Otillar R."/>
            <person name="Lindquist E.A."/>
            <person name="Sun H."/>
            <person name="LaButti K.M."/>
            <person name="Schmutz J."/>
            <person name="Jabbour D."/>
            <person name="Luo H."/>
            <person name="Baker S.E."/>
            <person name="Pisabarro A.G."/>
            <person name="Walton J.D."/>
            <person name="Blanchette R.A."/>
            <person name="Henrissat B."/>
            <person name="Martin F."/>
            <person name="Cullen D."/>
            <person name="Hibbett D.S."/>
            <person name="Grigoriev I.V."/>
        </authorList>
    </citation>
    <scope>NUCLEOTIDE SEQUENCE [LARGE SCALE GENOMIC DNA]</scope>
    <source>
        <strain evidence="3">CBS 339.88</strain>
    </source>
</reference>
<evidence type="ECO:0000256" key="1">
    <source>
        <dbReference type="SAM" id="MobiDB-lite"/>
    </source>
</evidence>
<feature type="region of interest" description="Disordered" evidence="1">
    <location>
        <begin position="91"/>
        <end position="124"/>
    </location>
</feature>
<protein>
    <submittedName>
        <fullName evidence="2">Uncharacterized protein</fullName>
    </submittedName>
</protein>
<gene>
    <name evidence="2" type="ORF">GALMADRAFT_1217114</name>
</gene>
<evidence type="ECO:0000313" key="2">
    <source>
        <dbReference type="EMBL" id="KDR65859.1"/>
    </source>
</evidence>
<feature type="region of interest" description="Disordered" evidence="1">
    <location>
        <begin position="441"/>
        <end position="461"/>
    </location>
</feature>
<sequence>MAHIRSDAQYDCHRALADATSEQAKWELTELDCQLAWEWTRRELSLIMSSTALEDILRRRMEVCINKVTKAQENGRLEAWMRNEFDVGQRKRLEEEREQQKERMEKEMKGASERAERGVRPWSDQGRFAPPWEAGLEFIDKQWSAGIKGGHSVLKNAEAVVDLDKLIAEKSPKPLSDAPDQTRRISVTQVRERFGHWHHQRENERLEMDATIQRLSDDCEHPGDAYQYPGPDYHWQATTRFANHHVDKFLPKVCSATVYDAEAWVANIIYEVIQKSTTRSVINVDPVVLDSIPENDHLLYLDSAGGNEPGFVQRNRDRWWSDQQTSNSSTFYLSPENIAIDRNSVTRYGGTIAHIFIFLETPSRIRLRLLHSGFQNTSVSIQENKTELHLVGSNEIPNQLQLQDFELDQFASGRHELELVVMGGVYFLRDIFVEFFEHGGQDAEPSRTEDAKGKEDRNANF</sequence>
<dbReference type="AlphaFoldDB" id="A0A067SDM6"/>
<evidence type="ECO:0000313" key="3">
    <source>
        <dbReference type="Proteomes" id="UP000027222"/>
    </source>
</evidence>
<dbReference type="Proteomes" id="UP000027222">
    <property type="component" value="Unassembled WGS sequence"/>
</dbReference>
<feature type="compositionally biased region" description="Basic and acidic residues" evidence="1">
    <location>
        <begin position="91"/>
        <end position="119"/>
    </location>
</feature>
<name>A0A067SDM6_GALM3</name>
<dbReference type="HOGENOM" id="CLU_608384_0_0_1"/>
<accession>A0A067SDM6</accession>
<dbReference type="EMBL" id="KL142431">
    <property type="protein sequence ID" value="KDR65859.1"/>
    <property type="molecule type" value="Genomic_DNA"/>
</dbReference>